<reference evidence="1 2" key="1">
    <citation type="submission" date="2021-12" db="EMBL/GenBank/DDBJ databases">
        <title>Genome sequencing of bacteria with rrn-lacking chromosome and rrn-plasmid.</title>
        <authorList>
            <person name="Anda M."/>
            <person name="Iwasaki W."/>
        </authorList>
    </citation>
    <scope>NUCLEOTIDE SEQUENCE [LARGE SCALE GENOMIC DNA]</scope>
    <source>
        <strain evidence="1 2">NBRC 101262</strain>
    </source>
</reference>
<proteinExistence type="predicted"/>
<dbReference type="EMBL" id="AP025292">
    <property type="protein sequence ID" value="BDC98904.1"/>
    <property type="molecule type" value="Genomic_DNA"/>
</dbReference>
<evidence type="ECO:0000313" key="1">
    <source>
        <dbReference type="EMBL" id="BDC98904.1"/>
    </source>
</evidence>
<keyword evidence="2" id="KW-1185">Reference proteome</keyword>
<dbReference type="Proteomes" id="UP001354989">
    <property type="component" value="Chromosome"/>
</dbReference>
<organism evidence="1 2">
    <name type="scientific">Persicobacter psychrovividus</name>
    <dbReference type="NCBI Taxonomy" id="387638"/>
    <lineage>
        <taxon>Bacteria</taxon>
        <taxon>Pseudomonadati</taxon>
        <taxon>Bacteroidota</taxon>
        <taxon>Cytophagia</taxon>
        <taxon>Cytophagales</taxon>
        <taxon>Persicobacteraceae</taxon>
        <taxon>Persicobacter</taxon>
    </lineage>
</organism>
<evidence type="ECO:0000313" key="2">
    <source>
        <dbReference type="Proteomes" id="UP001354989"/>
    </source>
</evidence>
<dbReference type="PROSITE" id="PS51257">
    <property type="entry name" value="PROKAR_LIPOPROTEIN"/>
    <property type="match status" value="1"/>
</dbReference>
<protein>
    <recommendedName>
        <fullName evidence="3">META domain-containing protein</fullName>
    </recommendedName>
</protein>
<gene>
    <name evidence="1" type="ORF">PEPS_11850</name>
</gene>
<name>A0ABM7VE12_9BACT</name>
<dbReference type="RefSeq" id="WP_332920552.1">
    <property type="nucleotide sequence ID" value="NZ_AP025292.1"/>
</dbReference>
<evidence type="ECO:0008006" key="3">
    <source>
        <dbReference type="Google" id="ProtNLM"/>
    </source>
</evidence>
<accession>A0ABM7VE12</accession>
<sequence length="153" mass="17268">MKNLIALLSIITLFSCSEDVVPQFIQITPYEIQSQTSQIGDGSMMVGTWRVTQLQFDNYNSVDTLYASMELVFGKNGTVVVNGSKVDGQGVWQSDPNNNQLFVAGLPLVFNTNHRLNEERDQGNPAWFIFNDNNQLVIFDNNDREKFILTKAN</sequence>